<dbReference type="Pfam" id="PF08352">
    <property type="entry name" value="oligo_HPY"/>
    <property type="match status" value="2"/>
</dbReference>
<evidence type="ECO:0000313" key="10">
    <source>
        <dbReference type="Proteomes" id="UP000248925"/>
    </source>
</evidence>
<dbReference type="OrthoDB" id="9802264at2"/>
<dbReference type="PANTHER" id="PTHR43297">
    <property type="entry name" value="OLIGOPEPTIDE TRANSPORT ATP-BINDING PROTEIN APPD"/>
    <property type="match status" value="1"/>
</dbReference>
<dbReference type="GO" id="GO:0015833">
    <property type="term" value="P:peptide transport"/>
    <property type="evidence" value="ECO:0007669"/>
    <property type="project" value="InterPro"/>
</dbReference>
<dbReference type="InterPro" id="IPR027417">
    <property type="entry name" value="P-loop_NTPase"/>
</dbReference>
<comment type="caution">
    <text evidence="9">The sequence shown here is derived from an EMBL/GenBank/DDBJ whole genome shotgun (WGS) entry which is preliminary data.</text>
</comment>
<dbReference type="InterPro" id="IPR050388">
    <property type="entry name" value="ABC_Ni/Peptide_Import"/>
</dbReference>
<keyword evidence="5" id="KW-0547">Nucleotide-binding</keyword>
<accession>A0A2W4CV79</accession>
<dbReference type="GO" id="GO:0005886">
    <property type="term" value="C:plasma membrane"/>
    <property type="evidence" value="ECO:0007669"/>
    <property type="project" value="UniProtKB-SubCell"/>
</dbReference>
<evidence type="ECO:0000259" key="8">
    <source>
        <dbReference type="PROSITE" id="PS50893"/>
    </source>
</evidence>
<dbReference type="FunFam" id="3.40.50.300:FF:000016">
    <property type="entry name" value="Oligopeptide ABC transporter ATP-binding component"/>
    <property type="match status" value="2"/>
</dbReference>
<keyword evidence="7" id="KW-0472">Membrane</keyword>
<dbReference type="CDD" id="cd03257">
    <property type="entry name" value="ABC_NikE_OppD_transporters"/>
    <property type="match status" value="2"/>
</dbReference>
<name>A0A2W4CV79_9HYPH</name>
<evidence type="ECO:0000256" key="2">
    <source>
        <dbReference type="ARBA" id="ARBA00005417"/>
    </source>
</evidence>
<dbReference type="InterPro" id="IPR017871">
    <property type="entry name" value="ABC_transporter-like_CS"/>
</dbReference>
<gene>
    <name evidence="9" type="ORF">CPY51_09815</name>
</gene>
<dbReference type="Pfam" id="PF00005">
    <property type="entry name" value="ABC_tran"/>
    <property type="match status" value="2"/>
</dbReference>
<evidence type="ECO:0000256" key="1">
    <source>
        <dbReference type="ARBA" id="ARBA00004417"/>
    </source>
</evidence>
<dbReference type="GO" id="GO:0055085">
    <property type="term" value="P:transmembrane transport"/>
    <property type="evidence" value="ECO:0007669"/>
    <property type="project" value="UniProtKB-ARBA"/>
</dbReference>
<dbReference type="GO" id="GO:0016887">
    <property type="term" value="F:ATP hydrolysis activity"/>
    <property type="evidence" value="ECO:0007669"/>
    <property type="project" value="InterPro"/>
</dbReference>
<organism evidence="9 10">
    <name type="scientific">Rhizobium tubonense</name>
    <dbReference type="NCBI Taxonomy" id="484088"/>
    <lineage>
        <taxon>Bacteria</taxon>
        <taxon>Pseudomonadati</taxon>
        <taxon>Pseudomonadota</taxon>
        <taxon>Alphaproteobacteria</taxon>
        <taxon>Hyphomicrobiales</taxon>
        <taxon>Rhizobiaceae</taxon>
        <taxon>Rhizobium/Agrobacterium group</taxon>
        <taxon>Rhizobium</taxon>
    </lineage>
</organism>
<reference evidence="9 10" key="1">
    <citation type="journal article" date="2018" name="Sci. Rep.">
        <title>Rhizobium tumorigenes sp. nov., a novel plant tumorigenic bacterium isolated from cane gall tumors on thornless blackberry.</title>
        <authorList>
            <person name="Kuzmanovi N."/>
            <person name="Smalla K."/>
            <person name="Gronow S."/>
            <person name="PuBawska J."/>
        </authorList>
    </citation>
    <scope>NUCLEOTIDE SEQUENCE [LARGE SCALE GENOMIC DNA]</scope>
    <source>
        <strain evidence="9 10">CCBAU 85046</strain>
    </source>
</reference>
<dbReference type="SUPFAM" id="SSF52540">
    <property type="entry name" value="P-loop containing nucleoside triphosphate hydrolases"/>
    <property type="match status" value="2"/>
</dbReference>
<evidence type="ECO:0000256" key="5">
    <source>
        <dbReference type="ARBA" id="ARBA00022741"/>
    </source>
</evidence>
<dbReference type="SMART" id="SM00382">
    <property type="entry name" value="AAA"/>
    <property type="match status" value="2"/>
</dbReference>
<dbReference type="InterPro" id="IPR003439">
    <property type="entry name" value="ABC_transporter-like_ATP-bd"/>
</dbReference>
<dbReference type="NCBIfam" id="NF008453">
    <property type="entry name" value="PRK11308.1"/>
    <property type="match status" value="2"/>
</dbReference>
<dbReference type="PROSITE" id="PS00211">
    <property type="entry name" value="ABC_TRANSPORTER_1"/>
    <property type="match status" value="2"/>
</dbReference>
<dbReference type="InterPro" id="IPR003593">
    <property type="entry name" value="AAA+_ATPase"/>
</dbReference>
<sequence length="588" mass="63867">MRRPEDQRDRRHAELGRFLLLSKDRVRVTGPNSAAAPVLSVRNLCLDARTPEGRRRILDDINFDLTSGETLCIAGESGSGKSVTSLAIMGLLPKASLQVASGKILLGDRDLLQLPDRAMRKVRGGDIAMVFQEPMTSLNPVISVGAQLSEAIREHQGSDNATAETIAKQMLDAVQITDPARRLKQFPHELSGGMRQRVMIAMALSCRPKVLIADEPTTALDVTVQAQILKLMRELKQEFGASIILITHDMGVVAEMADRVVIMQDGRIVEDGSALAVFGHPKEPYTKQLLAAVPRLGAHAGTDTPPRVSETKIEILQRDRTPVLTVSNLNVTYGSQAGWFFKAAASAPAVNDVSFDIRPGQTLGLVGESGSGKSTTGKAVLGLIPFTGDVVINGRNIAGLSQREMQPVRRSAQMIFQDPYASLDPRMAVGTAVAEPMVIHGLGGKSERKDRVAELLHRVGLTPDAATRYPHEFSGGQRQRICIARALALEPKLIVADESVAALDVSVRARVLDLLLELQETMGLAYLFISHDMAVIERMSHRVAVMRHGRIVEAGTRRQVFEAPQDPYTQALMAAVPIPDPTAHRRLA</sequence>
<proteinExistence type="inferred from homology"/>
<evidence type="ECO:0000256" key="3">
    <source>
        <dbReference type="ARBA" id="ARBA00022448"/>
    </source>
</evidence>
<dbReference type="InterPro" id="IPR013563">
    <property type="entry name" value="Oligopep_ABC_C"/>
</dbReference>
<feature type="domain" description="ABC transporter" evidence="8">
    <location>
        <begin position="39"/>
        <end position="290"/>
    </location>
</feature>
<dbReference type="PANTHER" id="PTHR43297:SF2">
    <property type="entry name" value="DIPEPTIDE TRANSPORT ATP-BINDING PROTEIN DPPD"/>
    <property type="match status" value="1"/>
</dbReference>
<comment type="subcellular location">
    <subcellularLocation>
        <location evidence="1">Cell inner membrane</location>
        <topology evidence="1">Peripheral membrane protein</topology>
    </subcellularLocation>
</comment>
<keyword evidence="10" id="KW-1185">Reference proteome</keyword>
<feature type="domain" description="ABC transporter" evidence="8">
    <location>
        <begin position="326"/>
        <end position="573"/>
    </location>
</feature>
<protein>
    <submittedName>
        <fullName evidence="9">ABC transporter ATP-binding protein</fullName>
    </submittedName>
</protein>
<evidence type="ECO:0000256" key="7">
    <source>
        <dbReference type="ARBA" id="ARBA00023136"/>
    </source>
</evidence>
<keyword evidence="4" id="KW-1003">Cell membrane</keyword>
<evidence type="ECO:0000313" key="9">
    <source>
        <dbReference type="EMBL" id="PZM14748.1"/>
    </source>
</evidence>
<dbReference type="GO" id="GO:0005524">
    <property type="term" value="F:ATP binding"/>
    <property type="evidence" value="ECO:0007669"/>
    <property type="project" value="UniProtKB-KW"/>
</dbReference>
<keyword evidence="6 9" id="KW-0067">ATP-binding</keyword>
<dbReference type="PROSITE" id="PS50893">
    <property type="entry name" value="ABC_TRANSPORTER_2"/>
    <property type="match status" value="2"/>
</dbReference>
<evidence type="ECO:0000256" key="4">
    <source>
        <dbReference type="ARBA" id="ARBA00022475"/>
    </source>
</evidence>
<comment type="similarity">
    <text evidence="2">Belongs to the ABC transporter superfamily.</text>
</comment>
<dbReference type="AlphaFoldDB" id="A0A2W4CV79"/>
<dbReference type="Proteomes" id="UP000248925">
    <property type="component" value="Unassembled WGS sequence"/>
</dbReference>
<evidence type="ECO:0000256" key="6">
    <source>
        <dbReference type="ARBA" id="ARBA00022840"/>
    </source>
</evidence>
<dbReference type="Gene3D" id="3.40.50.300">
    <property type="entry name" value="P-loop containing nucleotide triphosphate hydrolases"/>
    <property type="match status" value="2"/>
</dbReference>
<keyword evidence="3" id="KW-0813">Transport</keyword>
<dbReference type="NCBIfam" id="NF007739">
    <property type="entry name" value="PRK10419.1"/>
    <property type="match status" value="2"/>
</dbReference>
<dbReference type="EMBL" id="PCDP01000030">
    <property type="protein sequence ID" value="PZM14748.1"/>
    <property type="molecule type" value="Genomic_DNA"/>
</dbReference>